<dbReference type="AlphaFoldDB" id="M1BM88"/>
<protein>
    <submittedName>
        <fullName evidence="1">Uncharacterized protein</fullName>
    </submittedName>
</protein>
<sequence>MSKTGVSLLTGCKESCTGVLARCFISMDIVKVVGKISQNVIFPQSLCSITVKLAYM</sequence>
<reference evidence="2" key="1">
    <citation type="journal article" date="2011" name="Nature">
        <title>Genome sequence and analysis of the tuber crop potato.</title>
        <authorList>
            <consortium name="The Potato Genome Sequencing Consortium"/>
        </authorList>
    </citation>
    <scope>NUCLEOTIDE SEQUENCE [LARGE SCALE GENOMIC DNA]</scope>
    <source>
        <strain evidence="2">cv. DM1-3 516 R44</strain>
    </source>
</reference>
<reference evidence="1" key="2">
    <citation type="submission" date="2015-06" db="UniProtKB">
        <authorList>
            <consortium name="EnsemblPlants"/>
        </authorList>
    </citation>
    <scope>IDENTIFICATION</scope>
    <source>
        <strain evidence="1">DM1-3 516 R44</strain>
    </source>
</reference>
<evidence type="ECO:0000313" key="1">
    <source>
        <dbReference type="EnsemblPlants" id="PGSC0003DMT400048301"/>
    </source>
</evidence>
<keyword evidence="2" id="KW-1185">Reference proteome</keyword>
<dbReference type="EnsemblPlants" id="PGSC0003DMT400048301">
    <property type="protein sequence ID" value="PGSC0003DMT400048301"/>
    <property type="gene ID" value="PGSC0003DMG400018767"/>
</dbReference>
<dbReference type="HOGENOM" id="CLU_3018050_0_0_1"/>
<proteinExistence type="predicted"/>
<evidence type="ECO:0000313" key="2">
    <source>
        <dbReference type="Proteomes" id="UP000011115"/>
    </source>
</evidence>
<name>M1BM88_SOLTU</name>
<accession>M1BM88</accession>
<dbReference type="Gramene" id="PGSC0003DMT400048301">
    <property type="protein sequence ID" value="PGSC0003DMT400048301"/>
    <property type="gene ID" value="PGSC0003DMG400018767"/>
</dbReference>
<dbReference type="Proteomes" id="UP000011115">
    <property type="component" value="Unassembled WGS sequence"/>
</dbReference>
<organism evidence="1 2">
    <name type="scientific">Solanum tuberosum</name>
    <name type="common">Potato</name>
    <dbReference type="NCBI Taxonomy" id="4113"/>
    <lineage>
        <taxon>Eukaryota</taxon>
        <taxon>Viridiplantae</taxon>
        <taxon>Streptophyta</taxon>
        <taxon>Embryophyta</taxon>
        <taxon>Tracheophyta</taxon>
        <taxon>Spermatophyta</taxon>
        <taxon>Magnoliopsida</taxon>
        <taxon>eudicotyledons</taxon>
        <taxon>Gunneridae</taxon>
        <taxon>Pentapetalae</taxon>
        <taxon>asterids</taxon>
        <taxon>lamiids</taxon>
        <taxon>Solanales</taxon>
        <taxon>Solanaceae</taxon>
        <taxon>Solanoideae</taxon>
        <taxon>Solaneae</taxon>
        <taxon>Solanum</taxon>
    </lineage>
</organism>